<dbReference type="OrthoDB" id="114754at2"/>
<dbReference type="KEGG" id="thi:THI_3590"/>
<evidence type="ECO:0000313" key="2">
    <source>
        <dbReference type="EMBL" id="CAZ90173.1"/>
    </source>
</evidence>
<dbReference type="SUPFAM" id="SSF46565">
    <property type="entry name" value="Chaperone J-domain"/>
    <property type="match status" value="1"/>
</dbReference>
<dbReference type="eggNOG" id="COG2214">
    <property type="taxonomic scope" value="Bacteria"/>
</dbReference>
<proteinExistence type="predicted"/>
<evidence type="ECO:0000313" key="5">
    <source>
        <dbReference type="Proteomes" id="UP000078599"/>
    </source>
</evidence>
<keyword evidence="1" id="KW-0175">Coiled coil</keyword>
<feature type="coiled-coil region" evidence="1">
    <location>
        <begin position="249"/>
        <end position="276"/>
    </location>
</feature>
<reference key="1">
    <citation type="submission" date="2009-07" db="EMBL/GenBank/DDBJ databases">
        <authorList>
            <person name="Genoscope - CEA"/>
        </authorList>
    </citation>
    <scope>NUCLEOTIDE SEQUENCE</scope>
    <source>
        <strain>3As</strain>
    </source>
</reference>
<evidence type="ECO:0000313" key="4">
    <source>
        <dbReference type="Proteomes" id="UP000002372"/>
    </source>
</evidence>
<dbReference type="InterPro" id="IPR036869">
    <property type="entry name" value="J_dom_sf"/>
</dbReference>
<reference evidence="2" key="3">
    <citation type="submission" date="2010-07" db="EMBL/GenBank/DDBJ databases">
        <authorList>
            <person name="Genoscope - CEA"/>
        </authorList>
    </citation>
    <scope>NUCLEOTIDE SEQUENCE</scope>
    <source>
        <strain evidence="2">3As</strain>
    </source>
</reference>
<dbReference type="Proteomes" id="UP000002372">
    <property type="component" value="Chromosome"/>
</dbReference>
<sequence length="367" mass="41480">MSFPAITLQPPVSGKPLSKQQKAFNTLVGKIHRARNRLQQWHDAMQRAAQAQAAQIDPKMRNLNAMRKELLLALDVMQADPGYNKTDHKRLRAMIEVLAHACLSIQHDADIEAILNRQRAPAREERESGMGDLFGFDEFSQAEAQDADAPEVDGFDAEADDSAGFHRRHQIDVEKRPRDAQTPSLRIIYRKLASALHPDRESDPEERARKTALLQRANQSYKNGDLLALLGLQLEIAMVDAAHLSSLADAQIKDYVRALKAQLADLEDEITLIEQDLRINMPFAASAGKLDPRAIDTLIEQELDALEMVEGELKSVLSRKAEVRFMKSWLREQERSSQALAEESWEEALAALEDFLAQELSPRRRRR</sequence>
<keyword evidence="5" id="KW-1185">Reference proteome</keyword>
<feature type="coiled-coil region" evidence="1">
    <location>
        <begin position="31"/>
        <end position="80"/>
    </location>
</feature>
<dbReference type="AlphaFoldDB" id="D6CNP5"/>
<dbReference type="EMBL" id="FP475956">
    <property type="protein sequence ID" value="CAZ90173.1"/>
    <property type="molecule type" value="Genomic_DNA"/>
</dbReference>
<organism evidence="2 4">
    <name type="scientific">Thiomonas arsenitoxydans (strain DSM 22701 / CIP 110005 / 3As)</name>
    <dbReference type="NCBI Taxonomy" id="426114"/>
    <lineage>
        <taxon>Bacteria</taxon>
        <taxon>Pseudomonadati</taxon>
        <taxon>Pseudomonadota</taxon>
        <taxon>Betaproteobacteria</taxon>
        <taxon>Burkholderiales</taxon>
        <taxon>Thiomonas</taxon>
    </lineage>
</organism>
<reference evidence="3 5" key="4">
    <citation type="submission" date="2015-03" db="EMBL/GenBank/DDBJ databases">
        <authorList>
            <person name="Regsiter A."/>
            <person name="william w."/>
        </authorList>
    </citation>
    <scope>NUCLEOTIDE SEQUENCE [LARGE SCALE GENOMIC DNA]</scope>
    <source>
        <strain evidence="3 5">CB1</strain>
    </source>
</reference>
<evidence type="ECO:0000256" key="1">
    <source>
        <dbReference type="SAM" id="Coils"/>
    </source>
</evidence>
<dbReference type="HOGENOM" id="CLU_045814_0_0_4"/>
<gene>
    <name evidence="2" type="ordered locus">THI_3590</name>
    <name evidence="3" type="ORF">THICB1_160013</name>
</gene>
<protein>
    <submittedName>
        <fullName evidence="2">DnaJ-class molecular chaperone</fullName>
    </submittedName>
</protein>
<name>D6CNP5_THIA3</name>
<dbReference type="RefSeq" id="WP_013107417.1">
    <property type="nucleotide sequence ID" value="NC_014145.1"/>
</dbReference>
<dbReference type="EMBL" id="CTRI01000008">
    <property type="protein sequence ID" value="CQR30890.1"/>
    <property type="molecule type" value="Genomic_DNA"/>
</dbReference>
<reference evidence="4" key="2">
    <citation type="journal article" date="2010" name="PLoS Genet.">
        <title>Structure, function, and evolution of the Thiomonas spp. genome.</title>
        <authorList>
            <person name="Arsene-Ploetze F."/>
            <person name="Koechler S."/>
            <person name="Marchal M."/>
            <person name="Coppee J.Y."/>
            <person name="Chandler M."/>
            <person name="Bonnefoy V."/>
            <person name="Brochier-Armanet C."/>
            <person name="Barakat M."/>
            <person name="Barbe V."/>
            <person name="Battaglia-Brunet F."/>
            <person name="Bruneel O."/>
            <person name="Bryan C.G."/>
            <person name="Cleiss-Arnold J."/>
            <person name="Cruveiller S."/>
            <person name="Erhardt M."/>
            <person name="Heinrich-Salmeron A."/>
            <person name="Hommais F."/>
            <person name="Joulian C."/>
            <person name="Krin E."/>
            <person name="Lieutaud A."/>
            <person name="Lievremont D."/>
            <person name="Michel C."/>
            <person name="Muller D."/>
            <person name="Ortet P."/>
            <person name="Proux C."/>
            <person name="Siguier P."/>
            <person name="Roche D."/>
            <person name="Rouy Z."/>
            <person name="Salvignol G."/>
            <person name="Slyemi D."/>
            <person name="Talla E."/>
            <person name="Weiss S."/>
            <person name="Weissenbach J."/>
            <person name="Medigue C."/>
            <person name="Bertin P.N."/>
        </authorList>
    </citation>
    <scope>NUCLEOTIDE SEQUENCE [LARGE SCALE GENOMIC DNA]</scope>
    <source>
        <strain evidence="4">DSM 22701 / CIP 110005 / 3As</strain>
    </source>
</reference>
<evidence type="ECO:0000313" key="3">
    <source>
        <dbReference type="EMBL" id="CQR30890.1"/>
    </source>
</evidence>
<dbReference type="Proteomes" id="UP000078599">
    <property type="component" value="Unassembled WGS sequence"/>
</dbReference>
<accession>D6CNP5</accession>